<keyword evidence="9" id="KW-1185">Reference proteome</keyword>
<name>A0A1X7CYW9_9BACI</name>
<comment type="similarity">
    <text evidence="2 7">Belongs to the PhoU family.</text>
</comment>
<protein>
    <recommendedName>
        <fullName evidence="7">Phosphate-specific transport system accessory protein PhoU</fullName>
    </recommendedName>
</protein>
<dbReference type="Gene3D" id="1.20.58.220">
    <property type="entry name" value="Phosphate transport system protein phou homolog 2, domain 2"/>
    <property type="match status" value="1"/>
</dbReference>
<dbReference type="SUPFAM" id="SSF109755">
    <property type="entry name" value="PhoU-like"/>
    <property type="match status" value="1"/>
</dbReference>
<accession>A0A0H4KKM7</accession>
<dbReference type="GO" id="GO:0005737">
    <property type="term" value="C:cytoplasm"/>
    <property type="evidence" value="ECO:0007669"/>
    <property type="project" value="UniProtKB-SubCell"/>
</dbReference>
<comment type="function">
    <text evidence="7">Plays a role in the regulation of phosphate uptake.</text>
</comment>
<evidence type="ECO:0000256" key="5">
    <source>
        <dbReference type="ARBA" id="ARBA00022490"/>
    </source>
</evidence>
<dbReference type="GO" id="GO:0045936">
    <property type="term" value="P:negative regulation of phosphate metabolic process"/>
    <property type="evidence" value="ECO:0007669"/>
    <property type="project" value="InterPro"/>
</dbReference>
<dbReference type="PANTHER" id="PTHR42930">
    <property type="entry name" value="PHOSPHATE-SPECIFIC TRANSPORT SYSTEM ACCESSORY PROTEIN PHOU"/>
    <property type="match status" value="1"/>
</dbReference>
<gene>
    <name evidence="8" type="ORF">BEH_19840</name>
</gene>
<evidence type="ECO:0000256" key="2">
    <source>
        <dbReference type="ARBA" id="ARBA00008107"/>
    </source>
</evidence>
<dbReference type="RefSeq" id="WP_046217856.1">
    <property type="nucleotide sequence ID" value="NZ_CP011974.1"/>
</dbReference>
<dbReference type="InterPro" id="IPR028366">
    <property type="entry name" value="PhoU"/>
</dbReference>
<evidence type="ECO:0000313" key="8">
    <source>
        <dbReference type="EMBL" id="AKO94145.1"/>
    </source>
</evidence>
<evidence type="ECO:0000256" key="4">
    <source>
        <dbReference type="ARBA" id="ARBA00022448"/>
    </source>
</evidence>
<dbReference type="NCBIfam" id="TIGR02135">
    <property type="entry name" value="phoU_full"/>
    <property type="match status" value="1"/>
</dbReference>
<dbReference type="PANTHER" id="PTHR42930:SF3">
    <property type="entry name" value="PHOSPHATE-SPECIFIC TRANSPORT SYSTEM ACCESSORY PROTEIN PHOU"/>
    <property type="match status" value="1"/>
</dbReference>
<accession>A0A1X7CYW9</accession>
<evidence type="ECO:0000256" key="7">
    <source>
        <dbReference type="PIRNR" id="PIRNR003107"/>
    </source>
</evidence>
<evidence type="ECO:0000256" key="6">
    <source>
        <dbReference type="ARBA" id="ARBA00022592"/>
    </source>
</evidence>
<comment type="subcellular location">
    <subcellularLocation>
        <location evidence="1 7">Cytoplasm</location>
    </subcellularLocation>
</comment>
<dbReference type="InterPro" id="IPR026022">
    <property type="entry name" value="PhoU_dom"/>
</dbReference>
<evidence type="ECO:0000256" key="1">
    <source>
        <dbReference type="ARBA" id="ARBA00004496"/>
    </source>
</evidence>
<proteinExistence type="inferred from homology"/>
<dbReference type="GO" id="GO:0006817">
    <property type="term" value="P:phosphate ion transport"/>
    <property type="evidence" value="ECO:0007669"/>
    <property type="project" value="UniProtKB-KW"/>
</dbReference>
<comment type="subunit">
    <text evidence="3 7">Homodimer.</text>
</comment>
<dbReference type="EMBL" id="CP011974">
    <property type="protein sequence ID" value="AKO94145.1"/>
    <property type="molecule type" value="Genomic_DNA"/>
</dbReference>
<dbReference type="OrthoDB" id="9814256at2"/>
<keyword evidence="5 7" id="KW-0963">Cytoplasm</keyword>
<keyword evidence="4 7" id="KW-0813">Transport</keyword>
<dbReference type="AlphaFoldDB" id="A0A1X7CYW9"/>
<organism evidence="8 9">
    <name type="scientific">Priestia filamentosa</name>
    <dbReference type="NCBI Taxonomy" id="1402861"/>
    <lineage>
        <taxon>Bacteria</taxon>
        <taxon>Bacillati</taxon>
        <taxon>Bacillota</taxon>
        <taxon>Bacilli</taxon>
        <taxon>Bacillales</taxon>
        <taxon>Bacillaceae</taxon>
        <taxon>Priestia</taxon>
    </lineage>
</organism>
<evidence type="ECO:0000256" key="3">
    <source>
        <dbReference type="ARBA" id="ARBA00011738"/>
    </source>
</evidence>
<evidence type="ECO:0000313" key="9">
    <source>
        <dbReference type="Proteomes" id="UP000036202"/>
    </source>
</evidence>
<reference evidence="8 9" key="1">
    <citation type="journal article" date="2015" name="PLoS ONE">
        <title>Genome Sequence of Bacillus endophyticus and Analysis of Its Companion Mechanism in the Ketogulonigenium vulgare-Bacillus Strain Consortium.</title>
        <authorList>
            <person name="Jia N."/>
            <person name="Du J."/>
            <person name="Ding M.Z."/>
            <person name="Gao F."/>
            <person name="Yuan Y.J."/>
        </authorList>
    </citation>
    <scope>NUCLEOTIDE SEQUENCE [LARGE SCALE GENOMIC DNA]</scope>
    <source>
        <strain evidence="8 9">Hbe603</strain>
    </source>
</reference>
<dbReference type="PATRIC" id="fig|135735.6.peg.4206"/>
<sequence length="216" mass="24846">MRKMFDVELDSLREKLFYMVEQAQHSLKMAVSSLQQQDENLARKVIEEAPKIDELEYEINNDAIQLLAKQSPVASDLRRIVIAIKVSSDLERIGDLSENIARISLRIGDKQLVKPIEEIPKMAEVVQEMLLSSFKAFDAEDVRLAKDVAEKDDLVDAYYGNLVDELTILMTTHQQDIHQLTQLQFVCRHIERIGDHITNICENIVYLVTGKMYELN</sequence>
<dbReference type="GO" id="GO:0030643">
    <property type="term" value="P:intracellular phosphate ion homeostasis"/>
    <property type="evidence" value="ECO:0007669"/>
    <property type="project" value="InterPro"/>
</dbReference>
<dbReference type="Pfam" id="PF01895">
    <property type="entry name" value="PhoU"/>
    <property type="match status" value="2"/>
</dbReference>
<keyword evidence="6 7" id="KW-0592">Phosphate transport</keyword>
<dbReference type="FunFam" id="1.20.58.220:FF:000004">
    <property type="entry name" value="Phosphate-specific transport system accessory protein PhoU"/>
    <property type="match status" value="1"/>
</dbReference>
<reference evidence="9" key="2">
    <citation type="submission" date="2015-06" db="EMBL/GenBank/DDBJ databases">
        <title>Genome Sequence of Bacillus endophyticus and Analysis of its Companion Mechanism in the Ketogulonigenium vulgare-Bacillus strain Consortium.</title>
        <authorList>
            <person name="Jia N."/>
            <person name="Du J."/>
            <person name="Ding M.-Z."/>
            <person name="Gao F."/>
            <person name="Yuan Y.-J."/>
        </authorList>
    </citation>
    <scope>NUCLEOTIDE SEQUENCE [LARGE SCALE GENOMIC DNA]</scope>
    <source>
        <strain evidence="9">Hbe603</strain>
    </source>
</reference>
<dbReference type="Proteomes" id="UP000036202">
    <property type="component" value="Chromosome"/>
</dbReference>
<dbReference type="GeneID" id="93699910"/>
<dbReference type="PIRSF" id="PIRSF003107">
    <property type="entry name" value="PhoU"/>
    <property type="match status" value="1"/>
</dbReference>
<dbReference type="InterPro" id="IPR038078">
    <property type="entry name" value="PhoU-like_sf"/>
</dbReference>
<dbReference type="KEGG" id="beo:BEH_19840"/>